<gene>
    <name evidence="1" type="ORF">ENU12_05540</name>
</gene>
<evidence type="ECO:0008006" key="2">
    <source>
        <dbReference type="Google" id="ProtNLM"/>
    </source>
</evidence>
<sequence length="63" mass="7314">MGDKREVRFWNVAVPRSLDEALEAAVGRVWHRTKTEFIREAVRRELERLGFKPSVDAESQGQC</sequence>
<dbReference type="EMBL" id="DTBH01000123">
    <property type="protein sequence ID" value="HGQ77358.1"/>
    <property type="molecule type" value="Genomic_DNA"/>
</dbReference>
<proteinExistence type="predicted"/>
<organism evidence="1">
    <name type="scientific">Fervidobacterium pennivorans</name>
    <dbReference type="NCBI Taxonomy" id="93466"/>
    <lineage>
        <taxon>Bacteria</taxon>
        <taxon>Thermotogati</taxon>
        <taxon>Thermotogota</taxon>
        <taxon>Thermotogae</taxon>
        <taxon>Thermotogales</taxon>
        <taxon>Fervidobacteriaceae</taxon>
        <taxon>Fervidobacterium</taxon>
    </lineage>
</organism>
<accession>A0A7V4CNB5</accession>
<dbReference type="SUPFAM" id="SSF47598">
    <property type="entry name" value="Ribbon-helix-helix"/>
    <property type="match status" value="1"/>
</dbReference>
<protein>
    <recommendedName>
        <fullName evidence="2">CopG family transcriptional regulator</fullName>
    </recommendedName>
</protein>
<name>A0A7V4CNB5_FERPE</name>
<evidence type="ECO:0000313" key="1">
    <source>
        <dbReference type="EMBL" id="HGQ77358.1"/>
    </source>
</evidence>
<dbReference type="AlphaFoldDB" id="A0A7V4CNB5"/>
<comment type="caution">
    <text evidence="1">The sequence shown here is derived from an EMBL/GenBank/DDBJ whole genome shotgun (WGS) entry which is preliminary data.</text>
</comment>
<dbReference type="GO" id="GO:0006355">
    <property type="term" value="P:regulation of DNA-templated transcription"/>
    <property type="evidence" value="ECO:0007669"/>
    <property type="project" value="InterPro"/>
</dbReference>
<dbReference type="InterPro" id="IPR010985">
    <property type="entry name" value="Ribbon_hlx_hlx"/>
</dbReference>
<reference evidence="1" key="1">
    <citation type="journal article" date="2020" name="mSystems">
        <title>Genome- and Community-Level Interaction Insights into Carbon Utilization and Element Cycling Functions of Hydrothermarchaeota in Hydrothermal Sediment.</title>
        <authorList>
            <person name="Zhou Z."/>
            <person name="Liu Y."/>
            <person name="Xu W."/>
            <person name="Pan J."/>
            <person name="Luo Z.H."/>
            <person name="Li M."/>
        </authorList>
    </citation>
    <scope>NUCLEOTIDE SEQUENCE [LARGE SCALE GENOMIC DNA]</scope>
    <source>
        <strain evidence="1">SpSt-640</strain>
    </source>
</reference>